<comment type="caution">
    <text evidence="3">The sequence shown here is derived from an EMBL/GenBank/DDBJ whole genome shotgun (WGS) entry which is preliminary data.</text>
</comment>
<keyword evidence="4" id="KW-1185">Reference proteome</keyword>
<protein>
    <submittedName>
        <fullName evidence="3">Zf-TFIIB domain-containing protein</fullName>
    </submittedName>
</protein>
<feature type="region of interest" description="Disordered" evidence="1">
    <location>
        <begin position="59"/>
        <end position="116"/>
    </location>
</feature>
<dbReference type="AlphaFoldDB" id="A0A9X3MUR4"/>
<proteinExistence type="predicted"/>
<reference evidence="3" key="1">
    <citation type="submission" date="2022-10" db="EMBL/GenBank/DDBJ databases">
        <title>The WGS of Solirubrobacter ginsenosidimutans DSM 21036.</title>
        <authorList>
            <person name="Jiang Z."/>
        </authorList>
    </citation>
    <scope>NUCLEOTIDE SEQUENCE</scope>
    <source>
        <strain evidence="3">DSM 21036</strain>
    </source>
</reference>
<dbReference type="EMBL" id="JAPDOD010000022">
    <property type="protein sequence ID" value="MDA0162999.1"/>
    <property type="molecule type" value="Genomic_DNA"/>
</dbReference>
<feature type="compositionally biased region" description="Basic residues" evidence="1">
    <location>
        <begin position="99"/>
        <end position="108"/>
    </location>
</feature>
<evidence type="ECO:0000256" key="1">
    <source>
        <dbReference type="SAM" id="MobiDB-lite"/>
    </source>
</evidence>
<gene>
    <name evidence="3" type="ORF">OM076_22190</name>
</gene>
<dbReference type="RefSeq" id="WP_270042240.1">
    <property type="nucleotide sequence ID" value="NZ_JAPDOD010000022.1"/>
</dbReference>
<evidence type="ECO:0000259" key="2">
    <source>
        <dbReference type="Pfam" id="PF13453"/>
    </source>
</evidence>
<evidence type="ECO:0000313" key="4">
    <source>
        <dbReference type="Proteomes" id="UP001149140"/>
    </source>
</evidence>
<sequence>MSAQGPCPNCSGQLVGIERSGVHIDACRNCRGVWLDRGELDQILERERRAVATHDDDDAEFFREMTGGSGGGHGSKPKHESYGFDKKTAERLLGDFQSHQKHKKTRKKSMLDDLFG</sequence>
<evidence type="ECO:0000313" key="3">
    <source>
        <dbReference type="EMBL" id="MDA0162999.1"/>
    </source>
</evidence>
<name>A0A9X3MUR4_9ACTN</name>
<dbReference type="InterPro" id="IPR027392">
    <property type="entry name" value="TF_Znf"/>
</dbReference>
<organism evidence="3 4">
    <name type="scientific">Solirubrobacter ginsenosidimutans</name>
    <dbReference type="NCBI Taxonomy" id="490573"/>
    <lineage>
        <taxon>Bacteria</taxon>
        <taxon>Bacillati</taxon>
        <taxon>Actinomycetota</taxon>
        <taxon>Thermoleophilia</taxon>
        <taxon>Solirubrobacterales</taxon>
        <taxon>Solirubrobacteraceae</taxon>
        <taxon>Solirubrobacter</taxon>
    </lineage>
</organism>
<feature type="domain" description="Transcription factor zinc-finger" evidence="2">
    <location>
        <begin position="7"/>
        <end position="46"/>
    </location>
</feature>
<accession>A0A9X3MUR4</accession>
<feature type="compositionally biased region" description="Basic and acidic residues" evidence="1">
    <location>
        <begin position="77"/>
        <end position="93"/>
    </location>
</feature>
<dbReference type="Proteomes" id="UP001149140">
    <property type="component" value="Unassembled WGS sequence"/>
</dbReference>
<dbReference type="Pfam" id="PF13453">
    <property type="entry name" value="Zn_ribbon_TFIIB"/>
    <property type="match status" value="1"/>
</dbReference>